<comment type="caution">
    <text evidence="1">The sequence shown here is derived from an EMBL/GenBank/DDBJ whole genome shotgun (WGS) entry which is preliminary data.</text>
</comment>
<gene>
    <name evidence="1" type="ORF">V1264_013651</name>
</gene>
<protein>
    <submittedName>
        <fullName evidence="1">Uncharacterized protein</fullName>
    </submittedName>
</protein>
<accession>A0AAN9BQ63</accession>
<dbReference type="AlphaFoldDB" id="A0AAN9BQ63"/>
<evidence type="ECO:0000313" key="2">
    <source>
        <dbReference type="Proteomes" id="UP001374579"/>
    </source>
</evidence>
<dbReference type="EMBL" id="JBAMIC010000003">
    <property type="protein sequence ID" value="KAK7109647.1"/>
    <property type="molecule type" value="Genomic_DNA"/>
</dbReference>
<name>A0AAN9BQ63_9CAEN</name>
<sequence length="90" mass="10514">MALSTNPDDYFAKGTPEHLTFLRVMREAHRQYPFESRRDAELLHSATEQVLVRLPVLRGRSVQTQHMFYTNTVSRIAKQRKTKKARKSSP</sequence>
<proteinExistence type="predicted"/>
<dbReference type="Proteomes" id="UP001374579">
    <property type="component" value="Unassembled WGS sequence"/>
</dbReference>
<keyword evidence="2" id="KW-1185">Reference proteome</keyword>
<evidence type="ECO:0000313" key="1">
    <source>
        <dbReference type="EMBL" id="KAK7109647.1"/>
    </source>
</evidence>
<organism evidence="1 2">
    <name type="scientific">Littorina saxatilis</name>
    <dbReference type="NCBI Taxonomy" id="31220"/>
    <lineage>
        <taxon>Eukaryota</taxon>
        <taxon>Metazoa</taxon>
        <taxon>Spiralia</taxon>
        <taxon>Lophotrochozoa</taxon>
        <taxon>Mollusca</taxon>
        <taxon>Gastropoda</taxon>
        <taxon>Caenogastropoda</taxon>
        <taxon>Littorinimorpha</taxon>
        <taxon>Littorinoidea</taxon>
        <taxon>Littorinidae</taxon>
        <taxon>Littorina</taxon>
    </lineage>
</organism>
<reference evidence="1 2" key="1">
    <citation type="submission" date="2024-02" db="EMBL/GenBank/DDBJ databases">
        <title>Chromosome-scale genome assembly of the rough periwinkle Littorina saxatilis.</title>
        <authorList>
            <person name="De Jode A."/>
            <person name="Faria R."/>
            <person name="Formenti G."/>
            <person name="Sims Y."/>
            <person name="Smith T.P."/>
            <person name="Tracey A."/>
            <person name="Wood J.M.D."/>
            <person name="Zagrodzka Z.B."/>
            <person name="Johannesson K."/>
            <person name="Butlin R.K."/>
            <person name="Leder E.H."/>
        </authorList>
    </citation>
    <scope>NUCLEOTIDE SEQUENCE [LARGE SCALE GENOMIC DNA]</scope>
    <source>
        <strain evidence="1">Snail1</strain>
        <tissue evidence="1">Muscle</tissue>
    </source>
</reference>